<dbReference type="AlphaFoldDB" id="A0A6A8AH72"/>
<evidence type="ECO:0000256" key="4">
    <source>
        <dbReference type="ARBA" id="ARBA00022741"/>
    </source>
</evidence>
<evidence type="ECO:0000259" key="6">
    <source>
        <dbReference type="PROSITE" id="PS50893"/>
    </source>
</evidence>
<evidence type="ECO:0000256" key="3">
    <source>
        <dbReference type="ARBA" id="ARBA00022448"/>
    </source>
</evidence>
<dbReference type="EMBL" id="WIXI01000048">
    <property type="protein sequence ID" value="MQY48576.1"/>
    <property type="molecule type" value="Genomic_DNA"/>
</dbReference>
<proteinExistence type="inferred from homology"/>
<reference evidence="7 8" key="1">
    <citation type="submission" date="2019-11" db="EMBL/GenBank/DDBJ databases">
        <title>Genome analysis of Rhizobacterium cereale a novel genus and species isolated from maize roots in North Spain.</title>
        <authorList>
            <person name="Menendez E."/>
            <person name="Flores-Felix J.D."/>
            <person name="Ramirez-Bahena M.-H."/>
            <person name="Igual J.M."/>
            <person name="Garcia-Fraile P."/>
            <person name="Peix A."/>
            <person name="Velazquez E."/>
        </authorList>
    </citation>
    <scope>NUCLEOTIDE SEQUENCE [LARGE SCALE GENOMIC DNA]</scope>
    <source>
        <strain evidence="7 8">RZME27</strain>
    </source>
</reference>
<dbReference type="InterPro" id="IPR003439">
    <property type="entry name" value="ABC_transporter-like_ATP-bd"/>
</dbReference>
<comment type="similarity">
    <text evidence="2">Belongs to the ABC transporter superfamily.</text>
</comment>
<evidence type="ECO:0000256" key="1">
    <source>
        <dbReference type="ARBA" id="ARBA00004417"/>
    </source>
</evidence>
<organism evidence="7 8">
    <name type="scientific">Endobacterium cereale</name>
    <dbReference type="NCBI Taxonomy" id="2663029"/>
    <lineage>
        <taxon>Bacteria</taxon>
        <taxon>Pseudomonadati</taxon>
        <taxon>Pseudomonadota</taxon>
        <taxon>Alphaproteobacteria</taxon>
        <taxon>Hyphomicrobiales</taxon>
        <taxon>Rhizobiaceae</taxon>
        <taxon>Endobacterium</taxon>
    </lineage>
</organism>
<sequence length="302" mass="33139">MSETILALDDATKTFGHGAATVYAARNISIALRTGRALALVGESGSGKTTCARLAMLEYLPNAGRVLFRGQPMQDAAAKEIAAYRRSVQMIFQDPFASLNPAQTIAYHLKRPLQLHRPEIGKAEIDATIRELLQRVKLDPDLVAPKYPHELSGGQRQRVNIARALAVKPEVIVADEPTSMLDVSVRLGVLNLLNDMKREMNLAMLYITHDIATARFVAEDIAVMYGGQIVEWGATAEVIDNPQHPYTRLLLSAVPNPDLRFEDGGSDMQPDHVDAVRNLSARTDGDLIEVSPRHFARLTAKA</sequence>
<dbReference type="InterPro" id="IPR050319">
    <property type="entry name" value="ABC_transp_ATP-bind"/>
</dbReference>
<evidence type="ECO:0000313" key="7">
    <source>
        <dbReference type="EMBL" id="MQY48576.1"/>
    </source>
</evidence>
<dbReference type="InterPro" id="IPR013563">
    <property type="entry name" value="Oligopep_ABC_C"/>
</dbReference>
<dbReference type="InterPro" id="IPR027417">
    <property type="entry name" value="P-loop_NTPase"/>
</dbReference>
<dbReference type="PANTHER" id="PTHR43776:SF8">
    <property type="entry name" value="ABC TRANSPORTER, ATP-BINDING PROTEIN"/>
    <property type="match status" value="1"/>
</dbReference>
<dbReference type="Gene3D" id="3.40.50.300">
    <property type="entry name" value="P-loop containing nucleotide triphosphate hydrolases"/>
    <property type="match status" value="1"/>
</dbReference>
<gene>
    <name evidence="7" type="ORF">GAO09_21300</name>
</gene>
<evidence type="ECO:0000313" key="8">
    <source>
        <dbReference type="Proteomes" id="UP000435138"/>
    </source>
</evidence>
<dbReference type="SMART" id="SM00382">
    <property type="entry name" value="AAA"/>
    <property type="match status" value="1"/>
</dbReference>
<dbReference type="InterPro" id="IPR003593">
    <property type="entry name" value="AAA+_ATPase"/>
</dbReference>
<accession>A0A6A8AH72</accession>
<evidence type="ECO:0000256" key="5">
    <source>
        <dbReference type="ARBA" id="ARBA00022840"/>
    </source>
</evidence>
<dbReference type="SUPFAM" id="SSF52540">
    <property type="entry name" value="P-loop containing nucleoside triphosphate hydrolases"/>
    <property type="match status" value="1"/>
</dbReference>
<dbReference type="PROSITE" id="PS00211">
    <property type="entry name" value="ABC_TRANSPORTER_1"/>
    <property type="match status" value="1"/>
</dbReference>
<dbReference type="GO" id="GO:0015833">
    <property type="term" value="P:peptide transport"/>
    <property type="evidence" value="ECO:0007669"/>
    <property type="project" value="InterPro"/>
</dbReference>
<dbReference type="GO" id="GO:0016887">
    <property type="term" value="F:ATP hydrolysis activity"/>
    <property type="evidence" value="ECO:0007669"/>
    <property type="project" value="InterPro"/>
</dbReference>
<dbReference type="InterPro" id="IPR017871">
    <property type="entry name" value="ABC_transporter-like_CS"/>
</dbReference>
<dbReference type="GO" id="GO:0055085">
    <property type="term" value="P:transmembrane transport"/>
    <property type="evidence" value="ECO:0007669"/>
    <property type="project" value="UniProtKB-ARBA"/>
</dbReference>
<comment type="subcellular location">
    <subcellularLocation>
        <location evidence="1">Cell inner membrane</location>
        <topology evidence="1">Peripheral membrane protein</topology>
    </subcellularLocation>
</comment>
<keyword evidence="3" id="KW-0813">Transport</keyword>
<dbReference type="GO" id="GO:0005886">
    <property type="term" value="C:plasma membrane"/>
    <property type="evidence" value="ECO:0007669"/>
    <property type="project" value="UniProtKB-SubCell"/>
</dbReference>
<dbReference type="CDD" id="cd03257">
    <property type="entry name" value="ABC_NikE_OppD_transporters"/>
    <property type="match status" value="1"/>
</dbReference>
<dbReference type="RefSeq" id="WP_153357214.1">
    <property type="nucleotide sequence ID" value="NZ_JAYKOO010000002.1"/>
</dbReference>
<protein>
    <submittedName>
        <fullName evidence="7">ATP-binding cassette domain-containing protein</fullName>
    </submittedName>
</protein>
<dbReference type="PROSITE" id="PS50893">
    <property type="entry name" value="ABC_TRANSPORTER_2"/>
    <property type="match status" value="1"/>
</dbReference>
<keyword evidence="5 7" id="KW-0067">ATP-binding</keyword>
<keyword evidence="8" id="KW-1185">Reference proteome</keyword>
<dbReference type="Pfam" id="PF00005">
    <property type="entry name" value="ABC_tran"/>
    <property type="match status" value="1"/>
</dbReference>
<name>A0A6A8AH72_9HYPH</name>
<dbReference type="PANTHER" id="PTHR43776">
    <property type="entry name" value="TRANSPORT ATP-BINDING PROTEIN"/>
    <property type="match status" value="1"/>
</dbReference>
<dbReference type="Proteomes" id="UP000435138">
    <property type="component" value="Unassembled WGS sequence"/>
</dbReference>
<comment type="caution">
    <text evidence="7">The sequence shown here is derived from an EMBL/GenBank/DDBJ whole genome shotgun (WGS) entry which is preliminary data.</text>
</comment>
<dbReference type="Pfam" id="PF08352">
    <property type="entry name" value="oligo_HPY"/>
    <property type="match status" value="1"/>
</dbReference>
<dbReference type="GO" id="GO:0005524">
    <property type="term" value="F:ATP binding"/>
    <property type="evidence" value="ECO:0007669"/>
    <property type="project" value="UniProtKB-KW"/>
</dbReference>
<feature type="domain" description="ABC transporter" evidence="6">
    <location>
        <begin position="6"/>
        <end position="251"/>
    </location>
</feature>
<evidence type="ECO:0000256" key="2">
    <source>
        <dbReference type="ARBA" id="ARBA00005417"/>
    </source>
</evidence>
<keyword evidence="4" id="KW-0547">Nucleotide-binding</keyword>